<keyword evidence="2" id="KW-1185">Reference proteome</keyword>
<proteinExistence type="predicted"/>
<sequence>MDDKQSPVLIQVYMADDDGAVREELLARRIDEHTYELLSSPGLAQNLARGDIVSIRNPDAPAQVLKRGGNFCIQIYADYIDPAVVSGLESEVAGELGGTLDGLFEGNLSFAVPARNGMDRINAVFDRFREQTGIEWYYANVYKNLDDDEDETLLNWWLDC</sequence>
<dbReference type="Pfam" id="PF14085">
    <property type="entry name" value="DUF4265"/>
    <property type="match status" value="1"/>
</dbReference>
<gene>
    <name evidence="1" type="ORF">SAMN05216178_2195</name>
</gene>
<accession>A0A1H4M270</accession>
<dbReference type="Proteomes" id="UP000198982">
    <property type="component" value="Unassembled WGS sequence"/>
</dbReference>
<evidence type="ECO:0008006" key="3">
    <source>
        <dbReference type="Google" id="ProtNLM"/>
    </source>
</evidence>
<evidence type="ECO:0000313" key="2">
    <source>
        <dbReference type="Proteomes" id="UP000198982"/>
    </source>
</evidence>
<reference evidence="2" key="1">
    <citation type="submission" date="2016-10" db="EMBL/GenBank/DDBJ databases">
        <authorList>
            <person name="Varghese N."/>
            <person name="Submissions S."/>
        </authorList>
    </citation>
    <scope>NUCLEOTIDE SEQUENCE [LARGE SCALE GENOMIC DNA]</scope>
    <source>
        <strain evidence="2">DSM 9751</strain>
    </source>
</reference>
<name>A0A1H4M270_9PSED</name>
<evidence type="ECO:0000313" key="1">
    <source>
        <dbReference type="EMBL" id="SEB77129.1"/>
    </source>
</evidence>
<organism evidence="1 2">
    <name type="scientific">Pseudomonas saponiphila</name>
    <dbReference type="NCBI Taxonomy" id="556534"/>
    <lineage>
        <taxon>Bacteria</taxon>
        <taxon>Pseudomonadati</taxon>
        <taxon>Pseudomonadota</taxon>
        <taxon>Gammaproteobacteria</taxon>
        <taxon>Pseudomonadales</taxon>
        <taxon>Pseudomonadaceae</taxon>
        <taxon>Pseudomonas</taxon>
    </lineage>
</organism>
<protein>
    <recommendedName>
        <fullName evidence="3">DUF4265 domain-containing protein</fullName>
    </recommendedName>
</protein>
<dbReference type="RefSeq" id="WP_092313202.1">
    <property type="nucleotide sequence ID" value="NZ_FNTJ01000001.1"/>
</dbReference>
<dbReference type="InterPro" id="IPR025361">
    <property type="entry name" value="DUF4265"/>
</dbReference>
<dbReference type="AlphaFoldDB" id="A0A1H4M270"/>
<dbReference type="EMBL" id="FNTJ01000001">
    <property type="protein sequence ID" value="SEB77129.1"/>
    <property type="molecule type" value="Genomic_DNA"/>
</dbReference>